<feature type="domain" description="DUF3817" evidence="7">
    <location>
        <begin position="6"/>
        <end position="90"/>
    </location>
</feature>
<name>A0A6B8W8E7_9CORY</name>
<keyword evidence="4 6" id="KW-1133">Transmembrane helix</keyword>
<keyword evidence="2" id="KW-1003">Cell membrane</keyword>
<keyword evidence="5 6" id="KW-0472">Membrane</keyword>
<dbReference type="PANTHER" id="PTHR40077">
    <property type="entry name" value="MEMBRANE PROTEIN-RELATED"/>
    <property type="match status" value="1"/>
</dbReference>
<organism evidence="8 9">
    <name type="scientific">Corynebacterium occultum</name>
    <dbReference type="NCBI Taxonomy" id="2675219"/>
    <lineage>
        <taxon>Bacteria</taxon>
        <taxon>Bacillati</taxon>
        <taxon>Actinomycetota</taxon>
        <taxon>Actinomycetes</taxon>
        <taxon>Mycobacteriales</taxon>
        <taxon>Corynebacteriaceae</taxon>
        <taxon>Corynebacterium</taxon>
    </lineage>
</organism>
<evidence type="ECO:0000313" key="8">
    <source>
        <dbReference type="EMBL" id="QGU07555.1"/>
    </source>
</evidence>
<dbReference type="EMBL" id="CP046455">
    <property type="protein sequence ID" value="QGU07555.1"/>
    <property type="molecule type" value="Genomic_DNA"/>
</dbReference>
<evidence type="ECO:0000256" key="4">
    <source>
        <dbReference type="ARBA" id="ARBA00022989"/>
    </source>
</evidence>
<dbReference type="Pfam" id="PF12823">
    <property type="entry name" value="DUF3817"/>
    <property type="match status" value="1"/>
</dbReference>
<evidence type="ECO:0000313" key="9">
    <source>
        <dbReference type="Proteomes" id="UP000424462"/>
    </source>
</evidence>
<comment type="subcellular location">
    <subcellularLocation>
        <location evidence="1">Cell membrane</location>
        <topology evidence="1">Multi-pass membrane protein</topology>
    </subcellularLocation>
</comment>
<dbReference type="NCBIfam" id="TIGR03954">
    <property type="entry name" value="integ_memb_HG"/>
    <property type="match status" value="1"/>
</dbReference>
<feature type="transmembrane region" description="Helical" evidence="6">
    <location>
        <begin position="6"/>
        <end position="27"/>
    </location>
</feature>
<proteinExistence type="predicted"/>
<feature type="transmembrane region" description="Helical" evidence="6">
    <location>
        <begin position="128"/>
        <end position="148"/>
    </location>
</feature>
<dbReference type="GO" id="GO:0005886">
    <property type="term" value="C:plasma membrane"/>
    <property type="evidence" value="ECO:0007669"/>
    <property type="project" value="UniProtKB-SubCell"/>
</dbReference>
<keyword evidence="3 6" id="KW-0812">Transmembrane</keyword>
<dbReference type="KEGG" id="cok:COCCU_08110"/>
<dbReference type="InterPro" id="IPR023845">
    <property type="entry name" value="DUF3817_TM"/>
</dbReference>
<dbReference type="RefSeq" id="WP_156231041.1">
    <property type="nucleotide sequence ID" value="NZ_CP046455.1"/>
</dbReference>
<dbReference type="PANTHER" id="PTHR40077:SF1">
    <property type="entry name" value="MEMBRANE PROTEIN"/>
    <property type="match status" value="1"/>
</dbReference>
<dbReference type="Proteomes" id="UP000424462">
    <property type="component" value="Chromosome"/>
</dbReference>
<reference evidence="8 9" key="1">
    <citation type="submission" date="2019-11" db="EMBL/GenBank/DDBJ databases">
        <title>Complete genome sequence of Corynebacterium kalinowskii 1959, a novel Corynebacterium species isolated from soil of a small paddock in Vilsendorf, Germany.</title>
        <authorList>
            <person name="Schaffert L."/>
            <person name="Ruwe M."/>
            <person name="Milse J."/>
            <person name="Hanuschka K."/>
            <person name="Ortseifen V."/>
            <person name="Droste J."/>
            <person name="Brandt D."/>
            <person name="Schlueter L."/>
            <person name="Kutter Y."/>
            <person name="Vinke S."/>
            <person name="Viehoefer P."/>
            <person name="Jacob L."/>
            <person name="Luebke N.-C."/>
            <person name="Schulte-Berndt E."/>
            <person name="Hain C."/>
            <person name="Linder M."/>
            <person name="Schmidt P."/>
            <person name="Wollenschlaeger L."/>
            <person name="Luttermann T."/>
            <person name="Thieme E."/>
            <person name="Hassa J."/>
            <person name="Haak M."/>
            <person name="Wittchen M."/>
            <person name="Mentz A."/>
            <person name="Persicke M."/>
            <person name="Busche T."/>
            <person name="Ruckert C."/>
        </authorList>
    </citation>
    <scope>NUCLEOTIDE SEQUENCE [LARGE SCALE GENOMIC DNA]</scope>
    <source>
        <strain evidence="8 9">2039</strain>
    </source>
</reference>
<accession>A0A6B8W8E7</accession>
<dbReference type="AlphaFoldDB" id="A0A6B8W8E7"/>
<evidence type="ECO:0000256" key="3">
    <source>
        <dbReference type="ARBA" id="ARBA00022692"/>
    </source>
</evidence>
<protein>
    <recommendedName>
        <fullName evidence="7">DUF3817 domain-containing protein</fullName>
    </recommendedName>
</protein>
<feature type="transmembrane region" description="Helical" evidence="6">
    <location>
        <begin position="66"/>
        <end position="89"/>
    </location>
</feature>
<gene>
    <name evidence="8" type="ORF">COCCU_08110</name>
</gene>
<feature type="transmembrane region" description="Helical" evidence="6">
    <location>
        <begin position="39"/>
        <end position="60"/>
    </location>
</feature>
<keyword evidence="9" id="KW-1185">Reference proteome</keyword>
<evidence type="ECO:0000256" key="2">
    <source>
        <dbReference type="ARBA" id="ARBA00022475"/>
    </source>
</evidence>
<evidence type="ECO:0000259" key="7">
    <source>
        <dbReference type="Pfam" id="PF12823"/>
    </source>
</evidence>
<sequence length="158" mass="17384">MTPKNLHRIAAGLEMVTWTLLILGMILKYSGVTDSLVPIAGPIHGFGFLCFVAITVLLWVNNRWSFGLGALGLVVSIIPWGALPFTLWADKKGHLEGGWRYLNDDAEPKNLADRGLAQMVRHPVRTMLILLVIIVIVFTLLLTLGQPYDPDAIVDAVN</sequence>
<evidence type="ECO:0000256" key="6">
    <source>
        <dbReference type="SAM" id="Phobius"/>
    </source>
</evidence>
<evidence type="ECO:0000256" key="5">
    <source>
        <dbReference type="ARBA" id="ARBA00023136"/>
    </source>
</evidence>
<evidence type="ECO:0000256" key="1">
    <source>
        <dbReference type="ARBA" id="ARBA00004651"/>
    </source>
</evidence>